<dbReference type="SUPFAM" id="SSF56752">
    <property type="entry name" value="D-aminoacid aminotransferase-like PLP-dependent enzymes"/>
    <property type="match status" value="1"/>
</dbReference>
<evidence type="ECO:0000313" key="3">
    <source>
        <dbReference type="Proteomes" id="UP000224974"/>
    </source>
</evidence>
<dbReference type="InterPro" id="IPR043131">
    <property type="entry name" value="BCAT-like_N"/>
</dbReference>
<keyword evidence="3" id="KW-1185">Reference proteome</keyword>
<dbReference type="InterPro" id="IPR015890">
    <property type="entry name" value="Chorismate_C"/>
</dbReference>
<dbReference type="Gene3D" id="3.20.10.10">
    <property type="entry name" value="D-amino Acid Aminotransferase, subunit A, domain 2"/>
    <property type="match status" value="1"/>
</dbReference>
<sequence length="580" mass="65853">MSQSDMTLRFDFNNETRLFEHPVKIIQTSQLTQVIAKLAEVEQAVEQGFYAAGYLSYEAAGAFQPYYQTPAQGEMPLLWFGIYHSIKRIDAANEPAPQPIALEEWQPQTTIDQYQQAIQRIKAEIEAGNTYQTNYTIRLETDFNQSSSAHCYDVYRYLLNVQQAHYAAYLDTDRFKILSASPELFFHWHQGTLTAKPMKGTAERGTSSQDDLVRRDRLLASEKDRAENVMIVDLLRNDISQVAQAGTVNVEKLFSAEQYPTVWQLTSTITAQTRPETRLTDIFRALFPCGSITGAPKASTMKLIAELEPQAREVYCGAIGYFTPDKEALFNVPIRTLMVDSVKNRARYGVGGGITWDSTAEDEYQEVLDKAAILRKIDLPSQLLESLLLREGSYHLAELHLNRLAASARYFNFSFQLNHVMKRLEEFAKAHPDQLWKVRLLLSQTGDITLNGEIITPLDQSLTASWAEAPVNSHNRLLYHKTTLRDHYPKVTLHHECLMYNQRDEITEFVNGNVVLLIDGQWLTPALSCGLLAGTEREALLATGKIAEAVLRRDMLSRAEKIGFINSVRGWRDVEWDGEK</sequence>
<dbReference type="AlphaFoldDB" id="A0A2C6C558"/>
<feature type="domain" description="Chorismate-utilising enzyme C-terminal" evidence="1">
    <location>
        <begin position="112"/>
        <end position="370"/>
    </location>
</feature>
<dbReference type="InterPro" id="IPR043132">
    <property type="entry name" value="BCAT-like_C"/>
</dbReference>
<dbReference type="InterPro" id="IPR036038">
    <property type="entry name" value="Aminotransferase-like"/>
</dbReference>
<dbReference type="EMBL" id="PDDX01000001">
    <property type="protein sequence ID" value="PHI31480.1"/>
    <property type="molecule type" value="Genomic_DNA"/>
</dbReference>
<dbReference type="PRINTS" id="PR00095">
    <property type="entry name" value="ANTSNTHASEI"/>
</dbReference>
<evidence type="ECO:0000313" key="2">
    <source>
        <dbReference type="EMBL" id="PHI31480.1"/>
    </source>
</evidence>
<dbReference type="Pfam" id="PF00425">
    <property type="entry name" value="Chorismate_bind"/>
    <property type="match status" value="1"/>
</dbReference>
<proteinExistence type="predicted"/>
<dbReference type="PANTHER" id="PTHR11236:SF50">
    <property type="entry name" value="AMINODEOXYCHORISMATE SYNTHASE COMPONENT 1"/>
    <property type="match status" value="1"/>
</dbReference>
<evidence type="ECO:0000259" key="1">
    <source>
        <dbReference type="Pfam" id="PF00425"/>
    </source>
</evidence>
<dbReference type="OrthoDB" id="9803598at2"/>
<reference evidence="3" key="1">
    <citation type="submission" date="2017-09" db="EMBL/GenBank/DDBJ databases">
        <title>FDA dAtabase for Regulatory Grade micrObial Sequences (FDA-ARGOS): Supporting development and validation of Infectious Disease Dx tests.</title>
        <authorList>
            <person name="Minogue T."/>
            <person name="Wolcott M."/>
            <person name="Wasieloski L."/>
            <person name="Aguilar W."/>
            <person name="Moore D."/>
            <person name="Tallon L."/>
            <person name="Sadzewicz L."/>
            <person name="Ott S."/>
            <person name="Zhao X."/>
            <person name="Nagaraj S."/>
            <person name="Vavikolanu K."/>
            <person name="Aluvathingal J."/>
            <person name="Nadendla S."/>
            <person name="Sichtig H."/>
        </authorList>
    </citation>
    <scope>NUCLEOTIDE SEQUENCE [LARGE SCALE GENOMIC DNA]</scope>
    <source>
        <strain evidence="3">FDAARGOS_387</strain>
    </source>
</reference>
<dbReference type="PANTHER" id="PTHR11236">
    <property type="entry name" value="AMINOBENZOATE/ANTHRANILATE SYNTHASE"/>
    <property type="match status" value="1"/>
</dbReference>
<dbReference type="GO" id="GO:0046820">
    <property type="term" value="F:4-amino-4-deoxychorismate synthase activity"/>
    <property type="evidence" value="ECO:0007669"/>
    <property type="project" value="TreeGrafter"/>
</dbReference>
<dbReference type="InterPro" id="IPR001544">
    <property type="entry name" value="Aminotrans_IV"/>
</dbReference>
<accession>A0A2C6C558</accession>
<protein>
    <submittedName>
        <fullName evidence="2">Aminodeoxychorismate synthase, component I</fullName>
    </submittedName>
</protein>
<dbReference type="InterPro" id="IPR019999">
    <property type="entry name" value="Anth_synth_I-like"/>
</dbReference>
<dbReference type="STRING" id="1111728.GCA_000427805_01032"/>
<dbReference type="SUPFAM" id="SSF56322">
    <property type="entry name" value="ADC synthase"/>
    <property type="match status" value="1"/>
</dbReference>
<dbReference type="RefSeq" id="WP_029094155.1">
    <property type="nucleotide sequence ID" value="NZ_CAADJA010000002.1"/>
</dbReference>
<gene>
    <name evidence="2" type="primary">pabB</name>
    <name evidence="2" type="ORF">CRN84_20125</name>
</gene>
<dbReference type="GO" id="GO:0000162">
    <property type="term" value="P:L-tryptophan biosynthetic process"/>
    <property type="evidence" value="ECO:0007669"/>
    <property type="project" value="TreeGrafter"/>
</dbReference>
<dbReference type="Gene3D" id="3.60.120.10">
    <property type="entry name" value="Anthranilate synthase"/>
    <property type="match status" value="1"/>
</dbReference>
<comment type="caution">
    <text evidence="2">The sequence shown here is derived from an EMBL/GenBank/DDBJ whole genome shotgun (WGS) entry which is preliminary data.</text>
</comment>
<organism evidence="2 3">
    <name type="scientific">Budvicia aquatica</name>
    <dbReference type="NCBI Taxonomy" id="82979"/>
    <lineage>
        <taxon>Bacteria</taxon>
        <taxon>Pseudomonadati</taxon>
        <taxon>Pseudomonadota</taxon>
        <taxon>Gammaproteobacteria</taxon>
        <taxon>Enterobacterales</taxon>
        <taxon>Budviciaceae</taxon>
        <taxon>Budvicia</taxon>
    </lineage>
</organism>
<dbReference type="InterPro" id="IPR005802">
    <property type="entry name" value="ADC_synth_comp_1"/>
</dbReference>
<dbReference type="GO" id="GO:0009396">
    <property type="term" value="P:folic acid-containing compound biosynthetic process"/>
    <property type="evidence" value="ECO:0007669"/>
    <property type="project" value="InterPro"/>
</dbReference>
<dbReference type="Pfam" id="PF01063">
    <property type="entry name" value="Aminotran_4"/>
    <property type="match status" value="1"/>
</dbReference>
<dbReference type="Proteomes" id="UP000224974">
    <property type="component" value="Unassembled WGS sequence"/>
</dbReference>
<dbReference type="Gene3D" id="3.30.470.10">
    <property type="match status" value="1"/>
</dbReference>
<dbReference type="InterPro" id="IPR005801">
    <property type="entry name" value="ADC_synthase"/>
</dbReference>
<dbReference type="NCBIfam" id="TIGR00553">
    <property type="entry name" value="pabB"/>
    <property type="match status" value="1"/>
</dbReference>
<name>A0A2C6C558_9GAMM</name>